<keyword evidence="4" id="KW-1185">Reference proteome</keyword>
<feature type="coiled-coil region" evidence="1">
    <location>
        <begin position="343"/>
        <end position="370"/>
    </location>
</feature>
<dbReference type="Proteomes" id="UP000651452">
    <property type="component" value="Unassembled WGS sequence"/>
</dbReference>
<gene>
    <name evidence="3" type="ORF">EKO04_009979</name>
</gene>
<name>A0A8H7MG67_9PLEO</name>
<evidence type="ECO:0000313" key="3">
    <source>
        <dbReference type="EMBL" id="KAF9692017.1"/>
    </source>
</evidence>
<proteinExistence type="predicted"/>
<feature type="region of interest" description="Disordered" evidence="2">
    <location>
        <begin position="1"/>
        <end position="24"/>
    </location>
</feature>
<dbReference type="OrthoDB" id="5324692at2759"/>
<sequence>MPLVKPPLPSRPSSSVDRQEKHTPTFAPCPYSNFATGETNWFHITTPKPFLDVDICSNCYNTSFRNTPYAKCISKAPPKPANTATRCDLSDRWNRVAYLWLCSERAPDLTLFGSTAVMSRDKEGVCPNLNLEDASAEVQKQGKPTATRTWYCLSDPTTGSLVEDLTVCSDCVARLYRIFPCLNRIFQPVANGQKLQATCDLLTARDLGNRGEEYINQIINTASETLETRTRDTRSLVKYFKKWAPIPTCVKAQQASQGTPAYTFPKSIPEFAACQECYTKHALPLLESDTPPIVLREMKQTVFPAGFVCDLYSPRLLQYFNDACASYNLDTYRQRLLTRETKMQEYNLKLEQMNLQHQQFERQVRMHNMQVQTEQNNAKLRSMQWNASPYYAPPVDFSRVNAAINQSSQALMQAEMVEENMRMLRKEWADLWE</sequence>
<protein>
    <submittedName>
        <fullName evidence="3">Uncharacterized protein</fullName>
    </submittedName>
</protein>
<comment type="caution">
    <text evidence="3">The sequence shown here is derived from an EMBL/GenBank/DDBJ whole genome shotgun (WGS) entry which is preliminary data.</text>
</comment>
<accession>A0A8H7MG67</accession>
<evidence type="ECO:0000256" key="2">
    <source>
        <dbReference type="SAM" id="MobiDB-lite"/>
    </source>
</evidence>
<keyword evidence="1" id="KW-0175">Coiled coil</keyword>
<feature type="compositionally biased region" description="Pro residues" evidence="2">
    <location>
        <begin position="1"/>
        <end position="10"/>
    </location>
</feature>
<organism evidence="3 4">
    <name type="scientific">Ascochyta lentis</name>
    <dbReference type="NCBI Taxonomy" id="205686"/>
    <lineage>
        <taxon>Eukaryota</taxon>
        <taxon>Fungi</taxon>
        <taxon>Dikarya</taxon>
        <taxon>Ascomycota</taxon>
        <taxon>Pezizomycotina</taxon>
        <taxon>Dothideomycetes</taxon>
        <taxon>Pleosporomycetidae</taxon>
        <taxon>Pleosporales</taxon>
        <taxon>Pleosporineae</taxon>
        <taxon>Didymellaceae</taxon>
        <taxon>Ascochyta</taxon>
    </lineage>
</organism>
<evidence type="ECO:0000256" key="1">
    <source>
        <dbReference type="SAM" id="Coils"/>
    </source>
</evidence>
<dbReference type="AlphaFoldDB" id="A0A8H7MG67"/>
<reference evidence="3" key="2">
    <citation type="submission" date="2020-09" db="EMBL/GenBank/DDBJ databases">
        <title>Reference genome assembly for Australian Ascochyta lentis isolate Al4.</title>
        <authorList>
            <person name="Lee R.C."/>
            <person name="Farfan-Caceres L.M."/>
            <person name="Debler J.W."/>
            <person name="Williams A.H."/>
            <person name="Henares B.M."/>
        </authorList>
    </citation>
    <scope>NUCLEOTIDE SEQUENCE</scope>
    <source>
        <strain evidence="3">Al4</strain>
    </source>
</reference>
<reference evidence="3" key="1">
    <citation type="submission" date="2018-12" db="EMBL/GenBank/DDBJ databases">
        <authorList>
            <person name="Syme R.A."/>
            <person name="Farfan-Caceres L."/>
            <person name="Lichtenzveig J."/>
        </authorList>
    </citation>
    <scope>NUCLEOTIDE SEQUENCE</scope>
    <source>
        <strain evidence="3">Al4</strain>
    </source>
</reference>
<evidence type="ECO:0000313" key="4">
    <source>
        <dbReference type="Proteomes" id="UP000651452"/>
    </source>
</evidence>
<dbReference type="EMBL" id="RZGK01000019">
    <property type="protein sequence ID" value="KAF9692017.1"/>
    <property type="molecule type" value="Genomic_DNA"/>
</dbReference>